<dbReference type="GO" id="GO:0004466">
    <property type="term" value="F:long-chain fatty acyl-CoA dehydrogenase activity"/>
    <property type="evidence" value="ECO:0007669"/>
    <property type="project" value="UniProtKB-EC"/>
</dbReference>
<protein>
    <recommendedName>
        <fullName evidence="6">Acyl-coenzyme A dehydrogenase</fullName>
        <ecNumber evidence="4">1.3.8.7</ecNumber>
        <ecNumber evidence="5">1.3.8.8</ecNumber>
    </recommendedName>
</protein>
<evidence type="ECO:0000256" key="7">
    <source>
        <dbReference type="ARBA" id="ARBA00022630"/>
    </source>
</evidence>
<name>A0A135HT70_9HYPH</name>
<dbReference type="GO" id="GO:0005737">
    <property type="term" value="C:cytoplasm"/>
    <property type="evidence" value="ECO:0007669"/>
    <property type="project" value="TreeGrafter"/>
</dbReference>
<evidence type="ECO:0000256" key="10">
    <source>
        <dbReference type="ARBA" id="ARBA00047882"/>
    </source>
</evidence>
<dbReference type="PANTHER" id="PTHR48083">
    <property type="entry name" value="MEDIUM-CHAIN SPECIFIC ACYL-COA DEHYDROGENASE, MITOCHONDRIAL-RELATED"/>
    <property type="match status" value="1"/>
</dbReference>
<dbReference type="AlphaFoldDB" id="A0A135HT70"/>
<evidence type="ECO:0000256" key="12">
    <source>
        <dbReference type="SAM" id="MobiDB-lite"/>
    </source>
</evidence>
<dbReference type="InterPro" id="IPR006091">
    <property type="entry name" value="Acyl-CoA_Oxase/DH_mid-dom"/>
</dbReference>
<evidence type="ECO:0000256" key="4">
    <source>
        <dbReference type="ARBA" id="ARBA00012033"/>
    </source>
</evidence>
<dbReference type="Gene3D" id="2.40.110.10">
    <property type="entry name" value="Butyryl-CoA Dehydrogenase, subunit A, domain 2"/>
    <property type="match status" value="1"/>
</dbReference>
<dbReference type="Gene3D" id="1.20.140.10">
    <property type="entry name" value="Butyryl-CoA Dehydrogenase, subunit A, domain 3"/>
    <property type="match status" value="1"/>
</dbReference>
<comment type="pathway">
    <text evidence="2">Lipid metabolism; fatty acid beta-oxidation.</text>
</comment>
<dbReference type="InterPro" id="IPR046373">
    <property type="entry name" value="Acyl-CoA_Oxase/DH_mid-dom_sf"/>
</dbReference>
<evidence type="ECO:0000259" key="15">
    <source>
        <dbReference type="Pfam" id="PF02771"/>
    </source>
</evidence>
<evidence type="ECO:0000256" key="8">
    <source>
        <dbReference type="ARBA" id="ARBA00022827"/>
    </source>
</evidence>
<feature type="domain" description="Acyl-CoA oxidase/dehydrogenase middle" evidence="14">
    <location>
        <begin position="180"/>
        <end position="270"/>
    </location>
</feature>
<dbReference type="GO" id="GO:0033539">
    <property type="term" value="P:fatty acid beta-oxidation using acyl-CoA dehydrogenase"/>
    <property type="evidence" value="ECO:0007669"/>
    <property type="project" value="InterPro"/>
</dbReference>
<dbReference type="Proteomes" id="UP000070107">
    <property type="component" value="Unassembled WGS sequence"/>
</dbReference>
<dbReference type="InterPro" id="IPR009075">
    <property type="entry name" value="AcylCo_DH/oxidase_C"/>
</dbReference>
<dbReference type="STRING" id="1494590.ATN84_16090"/>
<sequence length="766" mass="84457">MDLRTFRRDFITRPLFRQAARVMPPISETEREAIDAGTVWWDGALFTGNPDWNKLLAMPRAKLTEEEQSFMDGPVRELCAMVDDWKIVWQDRDLPTEVWNFMRRKKFFGMIIPKKYGGLGFSNTAHSEVVRTVSSCSVVAGVSVMVPNSLGPGELLMHFGTDEQRDYWLPRLADGREIPCFGLTSPDAGSDAAAMTDTGIVEYGMWKGKKTLGIRLNFHKRYITLGPIATVMGLAFKMHDPENHLGRGEDLGITVALLPTSTPGVSHGERHIPQFTYFQNGPLYGKDVFVPLDHILGGEERIGQGWKMLMTALAAGRSISLPSQSAASAAICARTTGAYARIRTQFNVPIGMFEGIRKPLADLAANTYLIDAARRLTIAALDEGHRPSVISAIMKYHATDRMRDSIINAMDIHGGKAIVDGPRNYLGGQYRSVPIGITVEGANILTRNLMIFGQGAIRSHPYMLEELLALSDSDKARGLDRFDKTLWKHIGHAFATAGRAFLRGWSGGHLAPAPEGAAMRNHWKQLSRYASAFALLTDLSLATLGGALKRKEMISARLGDILSELYLLGAVLKRFEDEGRPQEDGPIVDYVMAQGQSRIAAAFAGVLDNLPARWAAVLIRLLAFPVGLPDAVPSDKLTNDVAETLMRNSPQRDRLTPDIYLGEGRQEHPLKDLEQAFALVEAAEPIEKKMREKRVRNAEEARDKSIISDMEFAQLAEAKAAAARVIAVDAFAMEEISPIAAQHRQKKPSPRPKRAAPRRNSAASST</sequence>
<feature type="domain" description="Acyl-CoA dehydrogenase/oxidase N-terminal" evidence="15">
    <location>
        <begin position="81"/>
        <end position="175"/>
    </location>
</feature>
<proteinExistence type="inferred from homology"/>
<evidence type="ECO:0000259" key="16">
    <source>
        <dbReference type="Pfam" id="PF09317"/>
    </source>
</evidence>
<dbReference type="InterPro" id="IPR036250">
    <property type="entry name" value="AcylCo_DH-like_C"/>
</dbReference>
<dbReference type="GO" id="GO:0070991">
    <property type="term" value="F:medium-chain fatty acyl-CoA dehydrogenase activity"/>
    <property type="evidence" value="ECO:0007669"/>
    <property type="project" value="UniProtKB-EC"/>
</dbReference>
<dbReference type="InterPro" id="IPR050741">
    <property type="entry name" value="Acyl-CoA_dehydrogenase"/>
</dbReference>
<evidence type="ECO:0000256" key="3">
    <source>
        <dbReference type="ARBA" id="ARBA00009347"/>
    </source>
</evidence>
<dbReference type="EC" id="1.3.8.8" evidence="5"/>
<evidence type="ECO:0000256" key="9">
    <source>
        <dbReference type="ARBA" id="ARBA00023002"/>
    </source>
</evidence>
<dbReference type="SUPFAM" id="SSF56645">
    <property type="entry name" value="Acyl-CoA dehydrogenase NM domain-like"/>
    <property type="match status" value="1"/>
</dbReference>
<evidence type="ECO:0000256" key="1">
    <source>
        <dbReference type="ARBA" id="ARBA00001974"/>
    </source>
</evidence>
<evidence type="ECO:0000313" key="18">
    <source>
        <dbReference type="Proteomes" id="UP000070107"/>
    </source>
</evidence>
<dbReference type="NCBIfam" id="NF009586">
    <property type="entry name" value="PRK13026.1"/>
    <property type="match status" value="1"/>
</dbReference>
<keyword evidence="7" id="KW-0285">Flavoprotein</keyword>
<dbReference type="Pfam" id="PF02770">
    <property type="entry name" value="Acyl-CoA_dh_M"/>
    <property type="match status" value="1"/>
</dbReference>
<comment type="catalytic activity">
    <reaction evidence="11">
        <text>a long-chain 2,3-saturated fatty acyl-CoA + oxidized [electron-transfer flavoprotein] + H(+) = a long-chain (2E)-enoyl-CoA + reduced [electron-transfer flavoprotein]</text>
        <dbReference type="Rhea" id="RHEA:17721"/>
        <dbReference type="Rhea" id="RHEA-COMP:10685"/>
        <dbReference type="Rhea" id="RHEA-COMP:10686"/>
        <dbReference type="ChEBI" id="CHEBI:15378"/>
        <dbReference type="ChEBI" id="CHEBI:57692"/>
        <dbReference type="ChEBI" id="CHEBI:58307"/>
        <dbReference type="ChEBI" id="CHEBI:83721"/>
        <dbReference type="ChEBI" id="CHEBI:83727"/>
        <dbReference type="EC" id="1.3.8.8"/>
    </reaction>
</comment>
<evidence type="ECO:0000256" key="11">
    <source>
        <dbReference type="ARBA" id="ARBA00049247"/>
    </source>
</evidence>
<dbReference type="EMBL" id="LNTU01000034">
    <property type="protein sequence ID" value="KXF76394.1"/>
    <property type="molecule type" value="Genomic_DNA"/>
</dbReference>
<dbReference type="FunFam" id="1.20.140.10:FF:000009">
    <property type="entry name" value="Acyl-CoA dehydrogenase"/>
    <property type="match status" value="1"/>
</dbReference>
<organism evidence="17 18">
    <name type="scientific">Paramesorhizobium deserti</name>
    <dbReference type="NCBI Taxonomy" id="1494590"/>
    <lineage>
        <taxon>Bacteria</taxon>
        <taxon>Pseudomonadati</taxon>
        <taxon>Pseudomonadota</taxon>
        <taxon>Alphaproteobacteria</taxon>
        <taxon>Hyphomicrobiales</taxon>
        <taxon>Phyllobacteriaceae</taxon>
        <taxon>Paramesorhizobium</taxon>
    </lineage>
</organism>
<keyword evidence="18" id="KW-1185">Reference proteome</keyword>
<dbReference type="GO" id="GO:0050660">
    <property type="term" value="F:flavin adenine dinucleotide binding"/>
    <property type="evidence" value="ECO:0007669"/>
    <property type="project" value="InterPro"/>
</dbReference>
<dbReference type="FunFam" id="1.10.540.10:FF:000004">
    <property type="entry name" value="Acyl-CoA dehydrogenase"/>
    <property type="match status" value="1"/>
</dbReference>
<feature type="domain" description="Acyl-CoA dehydrogenase/oxidase C-terminal" evidence="13">
    <location>
        <begin position="303"/>
        <end position="449"/>
    </location>
</feature>
<dbReference type="NCBIfam" id="NF007000">
    <property type="entry name" value="PRK09463.1"/>
    <property type="match status" value="1"/>
</dbReference>
<dbReference type="InterPro" id="IPR009100">
    <property type="entry name" value="AcylCoA_DH/oxidase_NM_dom_sf"/>
</dbReference>
<dbReference type="InterPro" id="IPR015396">
    <property type="entry name" value="FadE_C"/>
</dbReference>
<evidence type="ECO:0000256" key="2">
    <source>
        <dbReference type="ARBA" id="ARBA00005005"/>
    </source>
</evidence>
<dbReference type="EC" id="1.3.8.7" evidence="4"/>
<feature type="region of interest" description="Disordered" evidence="12">
    <location>
        <begin position="738"/>
        <end position="766"/>
    </location>
</feature>
<evidence type="ECO:0000313" key="17">
    <source>
        <dbReference type="EMBL" id="KXF76394.1"/>
    </source>
</evidence>
<dbReference type="Pfam" id="PF02771">
    <property type="entry name" value="Acyl-CoA_dh_N"/>
    <property type="match status" value="1"/>
</dbReference>
<dbReference type="InterPro" id="IPR037069">
    <property type="entry name" value="AcylCoA_DH/ox_N_sf"/>
</dbReference>
<comment type="cofactor">
    <cofactor evidence="1">
        <name>FAD</name>
        <dbReference type="ChEBI" id="CHEBI:57692"/>
    </cofactor>
</comment>
<dbReference type="InterPro" id="IPR013786">
    <property type="entry name" value="AcylCoA_DH/ox_N"/>
</dbReference>
<dbReference type="RefSeq" id="WP_068883405.1">
    <property type="nucleotide sequence ID" value="NZ_LNTU01000034.1"/>
</dbReference>
<accession>A0A135HT70</accession>
<keyword evidence="9" id="KW-0560">Oxidoreductase</keyword>
<dbReference type="PANTHER" id="PTHR48083:SF33">
    <property type="entry name" value="ACYL-COENZYME A DEHYDROGENASE"/>
    <property type="match status" value="1"/>
</dbReference>
<evidence type="ECO:0000256" key="5">
    <source>
        <dbReference type="ARBA" id="ARBA00012040"/>
    </source>
</evidence>
<feature type="domain" description="Acyl-CoA dehydrogenase C-terminal bacterial-type" evidence="16">
    <location>
        <begin position="457"/>
        <end position="731"/>
    </location>
</feature>
<evidence type="ECO:0000259" key="14">
    <source>
        <dbReference type="Pfam" id="PF02770"/>
    </source>
</evidence>
<dbReference type="UniPathway" id="UPA00659"/>
<dbReference type="Pfam" id="PF00441">
    <property type="entry name" value="Acyl-CoA_dh_1"/>
    <property type="match status" value="1"/>
</dbReference>
<gene>
    <name evidence="17" type="primary">fadE</name>
    <name evidence="17" type="ORF">ATN84_16090</name>
</gene>
<dbReference type="Gene3D" id="1.10.540.10">
    <property type="entry name" value="Acyl-CoA dehydrogenase/oxidase, N-terminal domain"/>
    <property type="match status" value="1"/>
</dbReference>
<comment type="similarity">
    <text evidence="3">Belongs to the acyl-CoA dehydrogenase family.</text>
</comment>
<comment type="caution">
    <text evidence="17">The sequence shown here is derived from an EMBL/GenBank/DDBJ whole genome shotgun (WGS) entry which is preliminary data.</text>
</comment>
<feature type="compositionally biased region" description="Basic residues" evidence="12">
    <location>
        <begin position="743"/>
        <end position="757"/>
    </location>
</feature>
<dbReference type="SUPFAM" id="SSF47203">
    <property type="entry name" value="Acyl-CoA dehydrogenase C-terminal domain-like"/>
    <property type="match status" value="1"/>
</dbReference>
<reference evidence="17 18" key="1">
    <citation type="submission" date="2015-11" db="EMBL/GenBank/DDBJ databases">
        <title>Draft genome sequence of Paramesorhizobium deserti A-3-E, a strain highly resistant to diverse beta-lactam antibiotics.</title>
        <authorList>
            <person name="Lv R."/>
            <person name="Yang X."/>
            <person name="Fang N."/>
            <person name="Guo J."/>
            <person name="Luo X."/>
            <person name="Peng F."/>
            <person name="Yang R."/>
            <person name="Cui Y."/>
            <person name="Fang C."/>
            <person name="Song Y."/>
        </authorList>
    </citation>
    <scope>NUCLEOTIDE SEQUENCE [LARGE SCALE GENOMIC DNA]</scope>
    <source>
        <strain evidence="17 18">A-3-E</strain>
    </source>
</reference>
<keyword evidence="8" id="KW-0274">FAD</keyword>
<evidence type="ECO:0000256" key="6">
    <source>
        <dbReference type="ARBA" id="ARBA00020144"/>
    </source>
</evidence>
<evidence type="ECO:0000259" key="13">
    <source>
        <dbReference type="Pfam" id="PF00441"/>
    </source>
</evidence>
<dbReference type="Pfam" id="PF09317">
    <property type="entry name" value="ACDH_C"/>
    <property type="match status" value="1"/>
</dbReference>
<comment type="catalytic activity">
    <reaction evidence="10">
        <text>a medium-chain 2,3-saturated fatty acyl-CoA + oxidized [electron-transfer flavoprotein] + H(+) = a medium-chain (2E)-enoyl-CoA + reduced [electron-transfer flavoprotein]</text>
        <dbReference type="Rhea" id="RHEA:14477"/>
        <dbReference type="Rhea" id="RHEA-COMP:10685"/>
        <dbReference type="Rhea" id="RHEA-COMP:10686"/>
        <dbReference type="ChEBI" id="CHEBI:15378"/>
        <dbReference type="ChEBI" id="CHEBI:57692"/>
        <dbReference type="ChEBI" id="CHEBI:58307"/>
        <dbReference type="ChEBI" id="CHEBI:83723"/>
        <dbReference type="ChEBI" id="CHEBI:83726"/>
        <dbReference type="EC" id="1.3.8.7"/>
    </reaction>
</comment>